<evidence type="ECO:0000259" key="6">
    <source>
        <dbReference type="PROSITE" id="PS51352"/>
    </source>
</evidence>
<evidence type="ECO:0000256" key="2">
    <source>
        <dbReference type="ARBA" id="ARBA00023002"/>
    </source>
</evidence>
<protein>
    <submittedName>
        <fullName evidence="7">Putative Oxidoreductase, DsbA-like</fullName>
    </submittedName>
</protein>
<dbReference type="RefSeq" id="WP_062487000.1">
    <property type="nucleotide sequence ID" value="NZ_LN885086.1"/>
</dbReference>
<keyword evidence="2" id="KW-0560">Oxidoreductase</keyword>
<gene>
    <name evidence="7" type="ORF">NITINOP_3033</name>
</gene>
<evidence type="ECO:0000313" key="8">
    <source>
        <dbReference type="Proteomes" id="UP000066284"/>
    </source>
</evidence>
<organism evidence="7 8">
    <name type="scientific">Candidatus Nitrospira inopinata</name>
    <dbReference type="NCBI Taxonomy" id="1715989"/>
    <lineage>
        <taxon>Bacteria</taxon>
        <taxon>Pseudomonadati</taxon>
        <taxon>Nitrospirota</taxon>
        <taxon>Nitrospiria</taxon>
        <taxon>Nitrospirales</taxon>
        <taxon>Nitrospiraceae</taxon>
        <taxon>Nitrospira</taxon>
    </lineage>
</organism>
<evidence type="ECO:0000256" key="1">
    <source>
        <dbReference type="ARBA" id="ARBA00022729"/>
    </source>
</evidence>
<dbReference type="InterPro" id="IPR001853">
    <property type="entry name" value="DSBA-like_thioredoxin_dom"/>
</dbReference>
<feature type="signal peptide" evidence="5">
    <location>
        <begin position="1"/>
        <end position="30"/>
    </location>
</feature>
<evidence type="ECO:0000313" key="7">
    <source>
        <dbReference type="EMBL" id="CUQ68005.1"/>
    </source>
</evidence>
<sequence>MSHLYIWSRVRFGMSVCAALALFASGCSTTADQTKKGSASSHDLADAVIERYIRAHPEVIVQSLQAMEAKRRAELQERQRVALATKQDELLHDPSSPVSGNPKGEITLVEFYDYRCGYCKRAASAVTQLQKEDPRVRVVYKDFPILGEPSELAAKAALASQAQGKHRVFHEALLASHADMTKDEILKIAAGVGLDVKRLEADMADPQWQAIIDKNRALAEELGISGTPGFIVGTELVPGMLDLDGLKELIVRAGHQK</sequence>
<evidence type="ECO:0000256" key="4">
    <source>
        <dbReference type="ARBA" id="ARBA00023284"/>
    </source>
</evidence>
<dbReference type="Gene3D" id="3.40.30.10">
    <property type="entry name" value="Glutaredoxin"/>
    <property type="match status" value="1"/>
</dbReference>
<feature type="domain" description="Thioredoxin" evidence="6">
    <location>
        <begin position="72"/>
        <end position="255"/>
    </location>
</feature>
<keyword evidence="1 5" id="KW-0732">Signal</keyword>
<keyword evidence="8" id="KW-1185">Reference proteome</keyword>
<dbReference type="AlphaFoldDB" id="A0A0S4KV88"/>
<keyword evidence="3" id="KW-1015">Disulfide bond</keyword>
<dbReference type="SUPFAM" id="SSF52833">
    <property type="entry name" value="Thioredoxin-like"/>
    <property type="match status" value="1"/>
</dbReference>
<dbReference type="InterPro" id="IPR036249">
    <property type="entry name" value="Thioredoxin-like_sf"/>
</dbReference>
<dbReference type="KEGG" id="nio:NITINOP_3033"/>
<dbReference type="Pfam" id="PF01323">
    <property type="entry name" value="DSBA"/>
    <property type="match status" value="1"/>
</dbReference>
<dbReference type="OrthoDB" id="9780147at2"/>
<proteinExistence type="predicted"/>
<accession>A0A0S4KV88</accession>
<evidence type="ECO:0000256" key="3">
    <source>
        <dbReference type="ARBA" id="ARBA00023157"/>
    </source>
</evidence>
<evidence type="ECO:0000256" key="5">
    <source>
        <dbReference type="SAM" id="SignalP"/>
    </source>
</evidence>
<dbReference type="Proteomes" id="UP000066284">
    <property type="component" value="Chromosome 1"/>
</dbReference>
<dbReference type="CDD" id="cd03023">
    <property type="entry name" value="DsbA_Com1_like"/>
    <property type="match status" value="1"/>
</dbReference>
<dbReference type="InterPro" id="IPR013766">
    <property type="entry name" value="Thioredoxin_domain"/>
</dbReference>
<keyword evidence="4" id="KW-0676">Redox-active center</keyword>
<dbReference type="PROSITE" id="PS51352">
    <property type="entry name" value="THIOREDOXIN_2"/>
    <property type="match status" value="1"/>
</dbReference>
<dbReference type="STRING" id="1715989.NITINOP_3033"/>
<dbReference type="PANTHER" id="PTHR13887">
    <property type="entry name" value="GLUTATHIONE S-TRANSFERASE KAPPA"/>
    <property type="match status" value="1"/>
</dbReference>
<dbReference type="PANTHER" id="PTHR13887:SF14">
    <property type="entry name" value="DISULFIDE BOND FORMATION PROTEIN D"/>
    <property type="match status" value="1"/>
</dbReference>
<dbReference type="GO" id="GO:0016491">
    <property type="term" value="F:oxidoreductase activity"/>
    <property type="evidence" value="ECO:0007669"/>
    <property type="project" value="UniProtKB-KW"/>
</dbReference>
<name>A0A0S4KV88_9BACT</name>
<reference evidence="8" key="1">
    <citation type="submission" date="2015-09" db="EMBL/GenBank/DDBJ databases">
        <authorList>
            <person name="Daims H."/>
        </authorList>
    </citation>
    <scope>NUCLEOTIDE SEQUENCE [LARGE SCALE GENOMIC DNA]</scope>
</reference>
<feature type="chain" id="PRO_5006623603" evidence="5">
    <location>
        <begin position="31"/>
        <end position="257"/>
    </location>
</feature>
<dbReference type="EMBL" id="LN885086">
    <property type="protein sequence ID" value="CUQ68005.1"/>
    <property type="molecule type" value="Genomic_DNA"/>
</dbReference>